<dbReference type="Gene3D" id="1.10.287.70">
    <property type="match status" value="1"/>
</dbReference>
<dbReference type="PANTHER" id="PTHR42643:SF24">
    <property type="entry name" value="IONOTROPIC RECEPTOR 60A"/>
    <property type="match status" value="1"/>
</dbReference>
<keyword evidence="12" id="KW-0407">Ion channel</keyword>
<evidence type="ECO:0000256" key="3">
    <source>
        <dbReference type="ARBA" id="ARBA00022448"/>
    </source>
</evidence>
<evidence type="ECO:0000256" key="4">
    <source>
        <dbReference type="ARBA" id="ARBA00022475"/>
    </source>
</evidence>
<keyword evidence="3" id="KW-0813">Transport</keyword>
<evidence type="ECO:0000256" key="12">
    <source>
        <dbReference type="ARBA" id="ARBA00023303"/>
    </source>
</evidence>
<name>A0A2J7Q5U4_9NEOP</name>
<evidence type="ECO:0000313" key="16">
    <source>
        <dbReference type="Proteomes" id="UP000235965"/>
    </source>
</evidence>
<proteinExistence type="inferred from homology"/>
<evidence type="ECO:0000259" key="14">
    <source>
        <dbReference type="SMART" id="SM00918"/>
    </source>
</evidence>
<comment type="subcellular location">
    <subcellularLocation>
        <location evidence="1">Cell membrane</location>
        <topology evidence="1">Multi-pass membrane protein</topology>
    </subcellularLocation>
</comment>
<dbReference type="SUPFAM" id="SSF53850">
    <property type="entry name" value="Periplasmic binding protein-like II"/>
    <property type="match status" value="1"/>
</dbReference>
<keyword evidence="5 13" id="KW-0812">Transmembrane</keyword>
<dbReference type="PANTHER" id="PTHR42643">
    <property type="entry name" value="IONOTROPIC RECEPTOR 20A-RELATED"/>
    <property type="match status" value="1"/>
</dbReference>
<evidence type="ECO:0000256" key="8">
    <source>
        <dbReference type="ARBA" id="ARBA00023136"/>
    </source>
</evidence>
<sequence>MDHLTADDNRQQQAWSCRLITLTSYFTAVILLGAYSATLTSFLAIRRHELPFTDFQSLVNDGTYRVIVASGSAHLNYFNSSRNLVLKQLYKQLIEPHVNDLPRSLDEGLERMCQHTKMAYVASDIFMRAARLSVETKVSVTLSVVKKFHSSGVYFVHAGKQGSLELLKFVMSIAREGVPASAVFVQTLCAEVRVQSNPLYVMSYSNTSSDNPLTQLSARRLRRAGKWLVFLDTLVSLEELFDKTYIPLDTEFMVAQSSTRSTDGVLHVSLTELYHIHYALPLQMFFIGNWSSVSGLTWSSAPLSQRRRDLHGIVIKGALRPQAPYITERKYKNKKPIEFGGFTMRIFREFESRMNFTPEYFIPRDGAYGFRNANGTWTGIVGMVATDEVEIGIGLFSFTEGRMDVIDYLPPILNPKLTAYIRQPSDEYTMWSHILSPFGVPLWRALVTVMLTLMVALTATWYFGAERDKTDYSFKTSFFLVLGAFSQQSHAIAPKTLSSRLVYLMVYVTAVIMTTSYAATFISFLAVRRYKLPFEDFEGLLKDGSYRLGLNRATGHLHLFQDSDDPLMRQIYTDLIEPEVRSNALPQTDLEGLRKLCDESKYSFLTLDTSLKGLEKEIPCNIVAIPRAFHTTTLSMLISKSSSYRTLFTDQ</sequence>
<keyword evidence="6 13" id="KW-1133">Transmembrane helix</keyword>
<dbReference type="InterPro" id="IPR052192">
    <property type="entry name" value="Insect_Ionotropic_Sensory_Rcpt"/>
</dbReference>
<keyword evidence="8 13" id="KW-0472">Membrane</keyword>
<dbReference type="Pfam" id="PF00060">
    <property type="entry name" value="Lig_chan"/>
    <property type="match status" value="1"/>
</dbReference>
<keyword evidence="9" id="KW-0675">Receptor</keyword>
<keyword evidence="16" id="KW-1185">Reference proteome</keyword>
<keyword evidence="10" id="KW-0325">Glycoprotein</keyword>
<dbReference type="GO" id="GO:0005886">
    <property type="term" value="C:plasma membrane"/>
    <property type="evidence" value="ECO:0007669"/>
    <property type="project" value="UniProtKB-SubCell"/>
</dbReference>
<dbReference type="EMBL" id="NEVH01017544">
    <property type="protein sequence ID" value="PNF23956.1"/>
    <property type="molecule type" value="Genomic_DNA"/>
</dbReference>
<dbReference type="STRING" id="105785.A0A2J7Q5U4"/>
<evidence type="ECO:0000256" key="6">
    <source>
        <dbReference type="ARBA" id="ARBA00022989"/>
    </source>
</evidence>
<keyword evidence="11" id="KW-1071">Ligand-gated ion channel</keyword>
<feature type="transmembrane region" description="Helical" evidence="13">
    <location>
        <begin position="504"/>
        <end position="527"/>
    </location>
</feature>
<evidence type="ECO:0000256" key="5">
    <source>
        <dbReference type="ARBA" id="ARBA00022692"/>
    </source>
</evidence>
<reference evidence="15 16" key="1">
    <citation type="submission" date="2017-12" db="EMBL/GenBank/DDBJ databases">
        <title>Hemimetabolous genomes reveal molecular basis of termite eusociality.</title>
        <authorList>
            <person name="Harrison M.C."/>
            <person name="Jongepier E."/>
            <person name="Robertson H.M."/>
            <person name="Arning N."/>
            <person name="Bitard-Feildel T."/>
            <person name="Chao H."/>
            <person name="Childers C.P."/>
            <person name="Dinh H."/>
            <person name="Doddapaneni H."/>
            <person name="Dugan S."/>
            <person name="Gowin J."/>
            <person name="Greiner C."/>
            <person name="Han Y."/>
            <person name="Hu H."/>
            <person name="Hughes D.S.T."/>
            <person name="Huylmans A.-K."/>
            <person name="Kemena C."/>
            <person name="Kremer L.P.M."/>
            <person name="Lee S.L."/>
            <person name="Lopez-Ezquerra A."/>
            <person name="Mallet L."/>
            <person name="Monroy-Kuhn J.M."/>
            <person name="Moser A."/>
            <person name="Murali S.C."/>
            <person name="Muzny D.M."/>
            <person name="Otani S."/>
            <person name="Piulachs M.-D."/>
            <person name="Poelchau M."/>
            <person name="Qu J."/>
            <person name="Schaub F."/>
            <person name="Wada-Katsumata A."/>
            <person name="Worley K.C."/>
            <person name="Xie Q."/>
            <person name="Ylla G."/>
            <person name="Poulsen M."/>
            <person name="Gibbs R.A."/>
            <person name="Schal C."/>
            <person name="Richards S."/>
            <person name="Belles X."/>
            <person name="Korb J."/>
            <person name="Bornberg-Bauer E."/>
        </authorList>
    </citation>
    <scope>NUCLEOTIDE SEQUENCE [LARGE SCALE GENOMIC DNA]</scope>
    <source>
        <tissue evidence="15">Whole body</tissue>
    </source>
</reference>
<dbReference type="InParanoid" id="A0A2J7Q5U4"/>
<protein>
    <recommendedName>
        <fullName evidence="14">Ionotropic glutamate receptor L-glutamate and glycine-binding domain-containing protein</fullName>
    </recommendedName>
</protein>
<dbReference type="GO" id="GO:0015276">
    <property type="term" value="F:ligand-gated monoatomic ion channel activity"/>
    <property type="evidence" value="ECO:0007669"/>
    <property type="project" value="InterPro"/>
</dbReference>
<comment type="similarity">
    <text evidence="2">Belongs to the glutamate-gated ion channel (TC 1.A.10.1) family.</text>
</comment>
<feature type="transmembrane region" description="Helical" evidence="13">
    <location>
        <begin position="25"/>
        <end position="45"/>
    </location>
</feature>
<dbReference type="SMART" id="SM00918">
    <property type="entry name" value="Lig_chan-Glu_bd"/>
    <property type="match status" value="1"/>
</dbReference>
<dbReference type="Gene3D" id="3.40.190.10">
    <property type="entry name" value="Periplasmic binding protein-like II"/>
    <property type="match status" value="2"/>
</dbReference>
<evidence type="ECO:0000256" key="13">
    <source>
        <dbReference type="SAM" id="Phobius"/>
    </source>
</evidence>
<dbReference type="GO" id="GO:0050906">
    <property type="term" value="P:detection of stimulus involved in sensory perception"/>
    <property type="evidence" value="ECO:0007669"/>
    <property type="project" value="UniProtKB-ARBA"/>
</dbReference>
<keyword evidence="4" id="KW-1003">Cell membrane</keyword>
<dbReference type="AlphaFoldDB" id="A0A2J7Q5U4"/>
<dbReference type="Pfam" id="PF10613">
    <property type="entry name" value="Lig_chan-Glu_bd"/>
    <property type="match status" value="1"/>
</dbReference>
<accession>A0A2J7Q5U4</accession>
<evidence type="ECO:0000256" key="11">
    <source>
        <dbReference type="ARBA" id="ARBA00023286"/>
    </source>
</evidence>
<evidence type="ECO:0000256" key="10">
    <source>
        <dbReference type="ARBA" id="ARBA00023180"/>
    </source>
</evidence>
<feature type="transmembrane region" description="Helical" evidence="13">
    <location>
        <begin position="442"/>
        <end position="463"/>
    </location>
</feature>
<organism evidence="15 16">
    <name type="scientific">Cryptotermes secundus</name>
    <dbReference type="NCBI Taxonomy" id="105785"/>
    <lineage>
        <taxon>Eukaryota</taxon>
        <taxon>Metazoa</taxon>
        <taxon>Ecdysozoa</taxon>
        <taxon>Arthropoda</taxon>
        <taxon>Hexapoda</taxon>
        <taxon>Insecta</taxon>
        <taxon>Pterygota</taxon>
        <taxon>Neoptera</taxon>
        <taxon>Polyneoptera</taxon>
        <taxon>Dictyoptera</taxon>
        <taxon>Blattodea</taxon>
        <taxon>Blattoidea</taxon>
        <taxon>Termitoidae</taxon>
        <taxon>Kalotermitidae</taxon>
        <taxon>Cryptotermitinae</taxon>
        <taxon>Cryptotermes</taxon>
    </lineage>
</organism>
<comment type="caution">
    <text evidence="15">The sequence shown here is derived from an EMBL/GenBank/DDBJ whole genome shotgun (WGS) entry which is preliminary data.</text>
</comment>
<keyword evidence="7" id="KW-0406">Ion transport</keyword>
<feature type="domain" description="Ionotropic glutamate receptor L-glutamate and glycine-binding" evidence="14">
    <location>
        <begin position="324"/>
        <end position="386"/>
    </location>
</feature>
<evidence type="ECO:0000256" key="2">
    <source>
        <dbReference type="ARBA" id="ARBA00008685"/>
    </source>
</evidence>
<dbReference type="Proteomes" id="UP000235965">
    <property type="component" value="Unassembled WGS sequence"/>
</dbReference>
<dbReference type="InterPro" id="IPR001320">
    <property type="entry name" value="Iontro_rcpt_C"/>
</dbReference>
<dbReference type="OrthoDB" id="6117597at2759"/>
<dbReference type="InterPro" id="IPR019594">
    <property type="entry name" value="Glu/Gly-bd"/>
</dbReference>
<evidence type="ECO:0000313" key="15">
    <source>
        <dbReference type="EMBL" id="PNF23956.1"/>
    </source>
</evidence>
<evidence type="ECO:0000256" key="1">
    <source>
        <dbReference type="ARBA" id="ARBA00004651"/>
    </source>
</evidence>
<gene>
    <name evidence="15" type="ORF">B7P43_G10051</name>
</gene>
<evidence type="ECO:0000256" key="7">
    <source>
        <dbReference type="ARBA" id="ARBA00023065"/>
    </source>
</evidence>
<evidence type="ECO:0000256" key="9">
    <source>
        <dbReference type="ARBA" id="ARBA00023170"/>
    </source>
</evidence>